<dbReference type="EMBL" id="CACVKT020002888">
    <property type="protein sequence ID" value="CAC5380472.1"/>
    <property type="molecule type" value="Genomic_DNA"/>
</dbReference>
<keyword evidence="3" id="KW-0999">Mitochondrion inner membrane</keyword>
<proteinExistence type="inferred from homology"/>
<dbReference type="CDD" id="cd01856">
    <property type="entry name" value="YlqF"/>
    <property type="match status" value="1"/>
</dbReference>
<evidence type="ECO:0000256" key="6">
    <source>
        <dbReference type="ARBA" id="ARBA00023134"/>
    </source>
</evidence>
<evidence type="ECO:0000259" key="11">
    <source>
        <dbReference type="Pfam" id="PF01926"/>
    </source>
</evidence>
<keyword evidence="4" id="KW-0809">Transit peptide</keyword>
<keyword evidence="2 9" id="KW-0547">Nucleotide-binding</keyword>
<dbReference type="SUPFAM" id="SSF52540">
    <property type="entry name" value="P-loop containing nucleoside triphosphate hydrolases"/>
    <property type="match status" value="1"/>
</dbReference>
<reference evidence="12 13" key="1">
    <citation type="submission" date="2020-06" db="EMBL/GenBank/DDBJ databases">
        <authorList>
            <person name="Li R."/>
            <person name="Bekaert M."/>
        </authorList>
    </citation>
    <scope>NUCLEOTIDE SEQUENCE [LARGE SCALE GENOMIC DNA]</scope>
    <source>
        <strain evidence="13">wild</strain>
    </source>
</reference>
<evidence type="ECO:0000256" key="8">
    <source>
        <dbReference type="ARBA" id="ARBA00045284"/>
    </source>
</evidence>
<dbReference type="InterPro" id="IPR027417">
    <property type="entry name" value="P-loop_NTPase"/>
</dbReference>
<dbReference type="GO" id="GO:0005743">
    <property type="term" value="C:mitochondrial inner membrane"/>
    <property type="evidence" value="ECO:0007669"/>
    <property type="project" value="UniProtKB-SubCell"/>
</dbReference>
<evidence type="ECO:0000256" key="3">
    <source>
        <dbReference type="ARBA" id="ARBA00022792"/>
    </source>
</evidence>
<evidence type="ECO:0000256" key="9">
    <source>
        <dbReference type="PIRNR" id="PIRNR006230"/>
    </source>
</evidence>
<keyword evidence="13" id="KW-1185">Reference proteome</keyword>
<dbReference type="Gene3D" id="3.40.50.300">
    <property type="entry name" value="P-loop containing nucleotide triphosphate hydrolases"/>
    <property type="match status" value="1"/>
</dbReference>
<evidence type="ECO:0000313" key="12">
    <source>
        <dbReference type="EMBL" id="CAC5380472.1"/>
    </source>
</evidence>
<dbReference type="Pfam" id="PF01926">
    <property type="entry name" value="MMR_HSR1"/>
    <property type="match status" value="1"/>
</dbReference>
<dbReference type="FunFam" id="1.10.1580.10:FF:000004">
    <property type="entry name" value="Mitochondrial GTPase 1"/>
    <property type="match status" value="1"/>
</dbReference>
<dbReference type="GO" id="GO:0005525">
    <property type="term" value="F:GTP binding"/>
    <property type="evidence" value="ECO:0007669"/>
    <property type="project" value="UniProtKB-KW"/>
</dbReference>
<dbReference type="GO" id="GO:0032543">
    <property type="term" value="P:mitochondrial translation"/>
    <property type="evidence" value="ECO:0007669"/>
    <property type="project" value="TreeGrafter"/>
</dbReference>
<accession>A0A6J8B936</accession>
<evidence type="ECO:0000256" key="7">
    <source>
        <dbReference type="ARBA" id="ARBA00023136"/>
    </source>
</evidence>
<dbReference type="Gene3D" id="1.10.1580.10">
    <property type="match status" value="1"/>
</dbReference>
<feature type="binding site" evidence="10">
    <location>
        <position position="196"/>
    </location>
    <ligand>
        <name>GTP</name>
        <dbReference type="ChEBI" id="CHEBI:37565"/>
    </ligand>
</feature>
<dbReference type="AlphaFoldDB" id="A0A6J8B936"/>
<dbReference type="InterPro" id="IPR006073">
    <property type="entry name" value="GTP-bd"/>
</dbReference>
<feature type="binding site" evidence="10">
    <location>
        <begin position="72"/>
        <end position="75"/>
    </location>
    <ligand>
        <name>GTP</name>
        <dbReference type="ChEBI" id="CHEBI:37565"/>
    </ligand>
</feature>
<feature type="domain" description="G" evidence="11">
    <location>
        <begin position="136"/>
        <end position="202"/>
    </location>
</feature>
<keyword evidence="5 9" id="KW-0496">Mitochondrion</keyword>
<comment type="subcellular location">
    <subcellularLocation>
        <location evidence="1">Mitochondrion inner membrane</location>
        <topology evidence="1">Peripheral membrane protein</topology>
        <orientation evidence="1">Matrix side</orientation>
    </subcellularLocation>
</comment>
<keyword evidence="7" id="KW-0472">Membrane</keyword>
<protein>
    <recommendedName>
        <fullName evidence="9">Mitochondrial GTPase 1</fullName>
    </recommendedName>
</protein>
<evidence type="ECO:0000313" key="13">
    <source>
        <dbReference type="Proteomes" id="UP000507470"/>
    </source>
</evidence>
<sequence length="315" mass="36415">MAQTFRKTFSLPNFDVIRWFPGHMAKSMGQMQSQLKNTDCVIEIHDARIPFSGRNPRFSDMIALRPHILLLNKFDLCNKGLKGKVADKLHCMGVENVLFTNCLEFRTKEIQTELMPMIFNAINSRPRYRKSVDYNIMVIGVPNTGKSTFINAFRRMHTTRKRNVAQTGAIAGITRSVNNRIKVHFNPDMFLVDTPGILTPYIPNIDSGMRLSLCGCLPDHLVGEHYIVDYMLYWLNKQKRFSYIEKFELQEPTDNVMSFLSHIAKQQSMVKKIKDINNPQFQHVFKPNFEQAAQYALKIFRKGQLGNFTIDSDLL</sequence>
<dbReference type="Proteomes" id="UP000507470">
    <property type="component" value="Unassembled WGS sequence"/>
</dbReference>
<dbReference type="InterPro" id="IPR016478">
    <property type="entry name" value="GTPase_MTG1"/>
</dbReference>
<dbReference type="PIRSF" id="PIRSF006230">
    <property type="entry name" value="MG442"/>
    <property type="match status" value="1"/>
</dbReference>
<evidence type="ECO:0000256" key="5">
    <source>
        <dbReference type="ARBA" id="ARBA00023128"/>
    </source>
</evidence>
<dbReference type="PANTHER" id="PTHR45782:SF4">
    <property type="entry name" value="MITOCHONDRIAL RIBOSOME-ASSOCIATED GTPASE 1"/>
    <property type="match status" value="1"/>
</dbReference>
<dbReference type="OrthoDB" id="269151at2759"/>
<gene>
    <name evidence="12" type="ORF">MCOR_16419</name>
</gene>
<dbReference type="GO" id="GO:0003924">
    <property type="term" value="F:GTPase activity"/>
    <property type="evidence" value="ECO:0007669"/>
    <property type="project" value="TreeGrafter"/>
</dbReference>
<comment type="function">
    <text evidence="8 9">Plays a role in the regulation of the mitochondrial ribosome assembly and of translational activity. Displays mitochondrial GTPase activity.</text>
</comment>
<evidence type="ECO:0000256" key="10">
    <source>
        <dbReference type="PIRSR" id="PIRSR006230-1"/>
    </source>
</evidence>
<evidence type="ECO:0000256" key="4">
    <source>
        <dbReference type="ARBA" id="ARBA00022946"/>
    </source>
</evidence>
<feature type="binding site" evidence="10">
    <location>
        <begin position="143"/>
        <end position="148"/>
    </location>
    <ligand>
        <name>GTP</name>
        <dbReference type="ChEBI" id="CHEBI:37565"/>
    </ligand>
</feature>
<comment type="similarity">
    <text evidence="9">Belongs to the TRAFAC class YlqF/YawG GTPase family. MTG1 subfamily.</text>
</comment>
<evidence type="ECO:0000256" key="2">
    <source>
        <dbReference type="ARBA" id="ARBA00022741"/>
    </source>
</evidence>
<dbReference type="PANTHER" id="PTHR45782">
    <property type="entry name" value="MITOCHONDRIAL RIBOSOME-ASSOCIATED GTPASE 1"/>
    <property type="match status" value="1"/>
</dbReference>
<name>A0A6J8B936_MYTCO</name>
<evidence type="ECO:0000256" key="1">
    <source>
        <dbReference type="ARBA" id="ARBA00004443"/>
    </source>
</evidence>
<keyword evidence="6 9" id="KW-0342">GTP-binding</keyword>
<organism evidence="12 13">
    <name type="scientific">Mytilus coruscus</name>
    <name type="common">Sea mussel</name>
    <dbReference type="NCBI Taxonomy" id="42192"/>
    <lineage>
        <taxon>Eukaryota</taxon>
        <taxon>Metazoa</taxon>
        <taxon>Spiralia</taxon>
        <taxon>Lophotrochozoa</taxon>
        <taxon>Mollusca</taxon>
        <taxon>Bivalvia</taxon>
        <taxon>Autobranchia</taxon>
        <taxon>Pteriomorphia</taxon>
        <taxon>Mytilida</taxon>
        <taxon>Mytiloidea</taxon>
        <taxon>Mytilidae</taxon>
        <taxon>Mytilinae</taxon>
        <taxon>Mytilus</taxon>
    </lineage>
</organism>
<dbReference type="FunFam" id="3.40.50.300:FF:000876">
    <property type="entry name" value="Mitochondrial GTPase 1"/>
    <property type="match status" value="1"/>
</dbReference>
<dbReference type="InterPro" id="IPR023179">
    <property type="entry name" value="GTP-bd_ortho_bundle_sf"/>
</dbReference>